<evidence type="ECO:0000256" key="5">
    <source>
        <dbReference type="SAM" id="Phobius"/>
    </source>
</evidence>
<evidence type="ECO:0000313" key="7">
    <source>
        <dbReference type="Proteomes" id="UP000299102"/>
    </source>
</evidence>
<dbReference type="InterPro" id="IPR036259">
    <property type="entry name" value="MFS_trans_sf"/>
</dbReference>
<dbReference type="STRING" id="151549.A0A4C1V6E9"/>
<evidence type="ECO:0000313" key="6">
    <source>
        <dbReference type="EMBL" id="GBP33842.1"/>
    </source>
</evidence>
<dbReference type="GO" id="GO:0016020">
    <property type="term" value="C:membrane"/>
    <property type="evidence" value="ECO:0007669"/>
    <property type="project" value="UniProtKB-SubCell"/>
</dbReference>
<evidence type="ECO:0000256" key="4">
    <source>
        <dbReference type="ARBA" id="ARBA00023136"/>
    </source>
</evidence>
<gene>
    <name evidence="6" type="primary">PHT4:4</name>
    <name evidence="6" type="ORF">EVAR_20953_1</name>
</gene>
<comment type="subcellular location">
    <subcellularLocation>
        <location evidence="1">Membrane</location>
        <topology evidence="1">Multi-pass membrane protein</topology>
    </subcellularLocation>
</comment>
<dbReference type="Gene3D" id="1.20.120.540">
    <property type="entry name" value="Voltage-gated potassium channels"/>
    <property type="match status" value="1"/>
</dbReference>
<protein>
    <submittedName>
        <fullName evidence="6">Probable anion transporter 4, chloroplastic</fullName>
    </submittedName>
</protein>
<keyword evidence="2 5" id="KW-0812">Transmembrane</keyword>
<dbReference type="SUPFAM" id="SSF103473">
    <property type="entry name" value="MFS general substrate transporter"/>
    <property type="match status" value="1"/>
</dbReference>
<keyword evidence="4 5" id="KW-0472">Membrane</keyword>
<organism evidence="6 7">
    <name type="scientific">Eumeta variegata</name>
    <name type="common">Bagworm moth</name>
    <name type="synonym">Eumeta japonica</name>
    <dbReference type="NCBI Taxonomy" id="151549"/>
    <lineage>
        <taxon>Eukaryota</taxon>
        <taxon>Metazoa</taxon>
        <taxon>Ecdysozoa</taxon>
        <taxon>Arthropoda</taxon>
        <taxon>Hexapoda</taxon>
        <taxon>Insecta</taxon>
        <taxon>Pterygota</taxon>
        <taxon>Neoptera</taxon>
        <taxon>Endopterygota</taxon>
        <taxon>Lepidoptera</taxon>
        <taxon>Glossata</taxon>
        <taxon>Ditrysia</taxon>
        <taxon>Tineoidea</taxon>
        <taxon>Psychidae</taxon>
        <taxon>Oiketicinae</taxon>
        <taxon>Eumeta</taxon>
    </lineage>
</organism>
<feature type="transmembrane region" description="Helical" evidence="5">
    <location>
        <begin position="63"/>
        <end position="82"/>
    </location>
</feature>
<sequence length="168" mass="18204">MVAPLSRIKAFKSRSVRLLGVRHVQALHVQALFLFLAMVLGLAMRVNMSMAIVTMSSPEVYGWTVKTQSVVLSSFFWGYIILQIPGGVMAARFGGGRLVLICIGINSAVMMLLPLAADYGDWGAVCARAESSKGCHKASCTRQCTRLLASGCRSRRKAVLAPLSMRVI</sequence>
<dbReference type="EMBL" id="BGZK01000280">
    <property type="protein sequence ID" value="GBP33842.1"/>
    <property type="molecule type" value="Genomic_DNA"/>
</dbReference>
<dbReference type="Proteomes" id="UP000299102">
    <property type="component" value="Unassembled WGS sequence"/>
</dbReference>
<dbReference type="InterPro" id="IPR050382">
    <property type="entry name" value="MFS_Na/Anion_cotransporter"/>
</dbReference>
<dbReference type="InterPro" id="IPR027378">
    <property type="entry name" value="Nucleotide_channel_N"/>
</dbReference>
<dbReference type="GO" id="GO:0006820">
    <property type="term" value="P:monoatomic anion transport"/>
    <property type="evidence" value="ECO:0007669"/>
    <property type="project" value="TreeGrafter"/>
</dbReference>
<feature type="transmembrane region" description="Helical" evidence="5">
    <location>
        <begin position="21"/>
        <end position="43"/>
    </location>
</feature>
<dbReference type="OrthoDB" id="2985014at2759"/>
<comment type="caution">
    <text evidence="6">The sequence shown here is derived from an EMBL/GenBank/DDBJ whole genome shotgun (WGS) entry which is preliminary data.</text>
</comment>
<evidence type="ECO:0000256" key="3">
    <source>
        <dbReference type="ARBA" id="ARBA00022989"/>
    </source>
</evidence>
<keyword evidence="3 5" id="KW-1133">Transmembrane helix</keyword>
<accession>A0A4C1V6E9</accession>
<dbReference type="PANTHER" id="PTHR11662">
    <property type="entry name" value="SOLUTE CARRIER FAMILY 17"/>
    <property type="match status" value="1"/>
</dbReference>
<dbReference type="PANTHER" id="PTHR11662:SF280">
    <property type="entry name" value="FI21844P1-RELATED"/>
    <property type="match status" value="1"/>
</dbReference>
<name>A0A4C1V6E9_EUMVA</name>
<keyword evidence="7" id="KW-1185">Reference proteome</keyword>
<evidence type="ECO:0000256" key="2">
    <source>
        <dbReference type="ARBA" id="ARBA00022692"/>
    </source>
</evidence>
<reference evidence="6 7" key="1">
    <citation type="journal article" date="2019" name="Commun. Biol.">
        <title>The bagworm genome reveals a unique fibroin gene that provides high tensile strength.</title>
        <authorList>
            <person name="Kono N."/>
            <person name="Nakamura H."/>
            <person name="Ohtoshi R."/>
            <person name="Tomita M."/>
            <person name="Numata K."/>
            <person name="Arakawa K."/>
        </authorList>
    </citation>
    <scope>NUCLEOTIDE SEQUENCE [LARGE SCALE GENOMIC DNA]</scope>
</reference>
<feature type="transmembrane region" description="Helical" evidence="5">
    <location>
        <begin position="94"/>
        <end position="113"/>
    </location>
</feature>
<dbReference type="GO" id="GO:0022857">
    <property type="term" value="F:transmembrane transporter activity"/>
    <property type="evidence" value="ECO:0007669"/>
    <property type="project" value="TreeGrafter"/>
</dbReference>
<dbReference type="AlphaFoldDB" id="A0A4C1V6E9"/>
<proteinExistence type="predicted"/>
<evidence type="ECO:0000256" key="1">
    <source>
        <dbReference type="ARBA" id="ARBA00004141"/>
    </source>
</evidence>